<protein>
    <submittedName>
        <fullName evidence="2">Uncharacterized protein</fullName>
    </submittedName>
</protein>
<evidence type="ECO:0000313" key="3">
    <source>
        <dbReference type="Proteomes" id="UP001487740"/>
    </source>
</evidence>
<gene>
    <name evidence="2" type="ORF">O3P69_002403</name>
</gene>
<reference evidence="2 3" key="1">
    <citation type="submission" date="2023-03" db="EMBL/GenBank/DDBJ databases">
        <title>High-quality genome of Scylla paramamosain provides insights in environmental adaptation.</title>
        <authorList>
            <person name="Zhang L."/>
        </authorList>
    </citation>
    <scope>NUCLEOTIDE SEQUENCE [LARGE SCALE GENOMIC DNA]</scope>
    <source>
        <strain evidence="2">LZ_2023a</strain>
        <tissue evidence="2">Muscle</tissue>
    </source>
</reference>
<dbReference type="AlphaFoldDB" id="A0AAW0V6W8"/>
<feature type="transmembrane region" description="Helical" evidence="1">
    <location>
        <begin position="93"/>
        <end position="115"/>
    </location>
</feature>
<sequence>MVKQSHASRCQLYIAKESISSFTYSIIAQKNTSILPAINARVLSVMESGLYSHWMQQGISNGTICDYSPSTVTVHQPFSLASLWWAPRLNPPLAPQAVFAVLGVGLASGFLVFLLEVTVCRSASPSAAFPLVCCKRR</sequence>
<keyword evidence="1" id="KW-1133">Transmembrane helix</keyword>
<dbReference type="Proteomes" id="UP001487740">
    <property type="component" value="Unassembled WGS sequence"/>
</dbReference>
<organism evidence="2 3">
    <name type="scientific">Scylla paramamosain</name>
    <name type="common">Mud crab</name>
    <dbReference type="NCBI Taxonomy" id="85552"/>
    <lineage>
        <taxon>Eukaryota</taxon>
        <taxon>Metazoa</taxon>
        <taxon>Ecdysozoa</taxon>
        <taxon>Arthropoda</taxon>
        <taxon>Crustacea</taxon>
        <taxon>Multicrustacea</taxon>
        <taxon>Malacostraca</taxon>
        <taxon>Eumalacostraca</taxon>
        <taxon>Eucarida</taxon>
        <taxon>Decapoda</taxon>
        <taxon>Pleocyemata</taxon>
        <taxon>Brachyura</taxon>
        <taxon>Eubrachyura</taxon>
        <taxon>Portunoidea</taxon>
        <taxon>Portunidae</taxon>
        <taxon>Portuninae</taxon>
        <taxon>Scylla</taxon>
    </lineage>
</organism>
<accession>A0AAW0V6W8</accession>
<comment type="caution">
    <text evidence="2">The sequence shown here is derived from an EMBL/GenBank/DDBJ whole genome shotgun (WGS) entry which is preliminary data.</text>
</comment>
<evidence type="ECO:0000313" key="2">
    <source>
        <dbReference type="EMBL" id="KAK8407844.1"/>
    </source>
</evidence>
<proteinExistence type="predicted"/>
<evidence type="ECO:0000256" key="1">
    <source>
        <dbReference type="SAM" id="Phobius"/>
    </source>
</evidence>
<keyword evidence="1" id="KW-0812">Transmembrane</keyword>
<keyword evidence="3" id="KW-1185">Reference proteome</keyword>
<dbReference type="EMBL" id="JARAKH010000001">
    <property type="protein sequence ID" value="KAK8407844.1"/>
    <property type="molecule type" value="Genomic_DNA"/>
</dbReference>
<keyword evidence="1" id="KW-0472">Membrane</keyword>
<name>A0AAW0V6W8_SCYPA</name>